<proteinExistence type="predicted"/>
<name>F8SK41_BPPA3</name>
<reference evidence="1 2" key="1">
    <citation type="journal article" date="2011" name="Microbiology">
        <title>The Pseudomonas aeruginosa generalized transducing phage phiPA3 is a new member of the phiKZ-like group of 'jumbo' phages, and infects model laboratory strains and clinical isolates from cystic fibrosis patients.</title>
        <authorList>
            <person name="Monson R."/>
            <person name="Foulds I."/>
            <person name="Foweraker J."/>
            <person name="Welch M."/>
            <person name="Salmond G.P."/>
        </authorList>
    </citation>
    <scope>NUCLEOTIDE SEQUENCE [LARGE SCALE GENOMIC DNA]</scope>
</reference>
<dbReference type="Proteomes" id="UP000008388">
    <property type="component" value="Segment"/>
</dbReference>
<dbReference type="KEGG" id="vg:26643696"/>
<dbReference type="RefSeq" id="YP_009217247.1">
    <property type="nucleotide sequence ID" value="NC_028999.1"/>
</dbReference>
<accession>F8SK41</accession>
<protein>
    <submittedName>
        <fullName evidence="1">Putative tail fibre protein</fullName>
    </submittedName>
</protein>
<evidence type="ECO:0000313" key="2">
    <source>
        <dbReference type="Proteomes" id="UP000008388"/>
    </source>
</evidence>
<organismHost>
    <name type="scientific">Pseudomonas aeruginosa</name>
    <dbReference type="NCBI Taxonomy" id="287"/>
</organismHost>
<dbReference type="EMBL" id="HQ630627">
    <property type="protein sequence ID" value="AEH03591.1"/>
    <property type="molecule type" value="Genomic_DNA"/>
</dbReference>
<gene>
    <name evidence="1" type="primary">168</name>
</gene>
<keyword evidence="2" id="KW-1185">Reference proteome</keyword>
<sequence length="345" mass="35383">MAILKRAQSSIQGLPAALTSLQDNIDAEAQARADADGILSTLVTTNKQNLVLAINEVFSTAAEGRDNATIARQEVSDLDAVTLKAASNLSDLADIAVARGNLQTLSETEIEALIDAAKLAGGVSYDVATIAARDALTGLTTADRVWVADDGDTKWAIYKPTAVDGTGKGTAWLKLYDEDALTNSLTAAGIKAAYESNDDTNAFTDAEKAKLAYITVAAAVDLAALAKSSDVVAKASLVQDLEGGTATDAAPSVKAVVDYVAAHAGSGGVQAALENVVVTDGQITLANAPAGGLAGVLNFATVRYITGGVAYDAPVVATADPKVFDVSTDTANQWDGNTVQVQYVY</sequence>
<evidence type="ECO:0000313" key="1">
    <source>
        <dbReference type="EMBL" id="AEH03591.1"/>
    </source>
</evidence>
<organism evidence="1 2">
    <name type="scientific">Pseudomonas phage PhiPA3</name>
    <name type="common">Pseudomonas aeruginosa phage PhiPA3</name>
    <dbReference type="NCBI Taxonomy" id="998086"/>
    <lineage>
        <taxon>Viruses</taxon>
        <taxon>Duplodnaviria</taxon>
        <taxon>Heunggongvirae</taxon>
        <taxon>Uroviricota</taxon>
        <taxon>Caudoviricetes</taxon>
        <taxon>Chimalliviridae</taxon>
        <taxon>Miltoncavirus</taxon>
        <taxon>Miltoncavirus PhiPA3</taxon>
    </lineage>
</organism>
<dbReference type="GeneID" id="26643696"/>
<dbReference type="OrthoDB" id="32801at10239"/>